<organism evidence="3 4">
    <name type="scientific">Nothophoma quercina</name>
    <dbReference type="NCBI Taxonomy" id="749835"/>
    <lineage>
        <taxon>Eukaryota</taxon>
        <taxon>Fungi</taxon>
        <taxon>Dikarya</taxon>
        <taxon>Ascomycota</taxon>
        <taxon>Pezizomycotina</taxon>
        <taxon>Dothideomycetes</taxon>
        <taxon>Pleosporomycetidae</taxon>
        <taxon>Pleosporales</taxon>
        <taxon>Pleosporineae</taxon>
        <taxon>Didymellaceae</taxon>
        <taxon>Nothophoma</taxon>
    </lineage>
</organism>
<dbReference type="Proteomes" id="UP001521222">
    <property type="component" value="Unassembled WGS sequence"/>
</dbReference>
<comment type="caution">
    <text evidence="3">The sequence shown here is derived from an EMBL/GenBank/DDBJ whole genome shotgun (WGS) entry which is preliminary data.</text>
</comment>
<evidence type="ECO:0000256" key="2">
    <source>
        <dbReference type="SAM" id="SignalP"/>
    </source>
</evidence>
<keyword evidence="4" id="KW-1185">Reference proteome</keyword>
<feature type="chain" id="PRO_5046185222" evidence="2">
    <location>
        <begin position="25"/>
        <end position="685"/>
    </location>
</feature>
<gene>
    <name evidence="3" type="ORF">SLS59_009263</name>
</gene>
<dbReference type="EMBL" id="JAKIXB020000040">
    <property type="protein sequence ID" value="KAL1593566.1"/>
    <property type="molecule type" value="Genomic_DNA"/>
</dbReference>
<feature type="signal peptide" evidence="2">
    <location>
        <begin position="1"/>
        <end position="24"/>
    </location>
</feature>
<evidence type="ECO:0000313" key="4">
    <source>
        <dbReference type="Proteomes" id="UP001521222"/>
    </source>
</evidence>
<sequence>MKISIATVLALVGGSIQLSHPVAGDKPVIRISDQLANHTFPETSTLGIDATKNFTILAGGDPPPVPPRPAPKPPKGELNLPLYASASDAVWEKAECKGGNFVRAMHISDREAGQLFNPPRDTASNEWENLGWEDAAKWGWDIPDSEEDEILHEGDFKRWGMDRTFRELGLSDKCRDEGGLIECVTFLHGWEGYNPDGTQDIKDSHYDVDGKTYRLTGAHYGFGFDLQQGAIIAMDRASPASAGKERTPPVEGNGLPALSASSDLAWLFWREFKPGNSVRDLKYFLSLSITNEETQSIMSRAIRKAVPGAQGFPNYPAAGRVDTAVVGPADLRPALTTIPPKPSEDQGKAFLNLYPDSWNTEWDKAQCKGLNFLDAMRGSDSEAGKIFDPPRNTAAGLYDSTHLDDLETWGWRMQGPTGDSMRTWGIDHVLRDMDASDEVDEEGGFIKLVSIVHGLPKVEGDEWIPVDMQGYEVDKKVYRLTGAHYKFAVEETDGIIIAMDRLSPQEAGKLRKPVVEGADELPLIRAFSDIAWIMWTGLAETLETDPKNLHFFMSLSITNEQTQRVISRAIREVLPGAWNIPDWPGYEIHTSTPQGHAILGTPNVQAFSYLLLQHKRELGNMYISKIRVFRDSGGFNMANLLMVVEPVPTEGEEPQGATPTPEAQSRGNATSINHRLRRWWSWAKL</sequence>
<name>A0ABR3QN43_9PLEO</name>
<evidence type="ECO:0000256" key="1">
    <source>
        <dbReference type="SAM" id="MobiDB-lite"/>
    </source>
</evidence>
<feature type="region of interest" description="Disordered" evidence="1">
    <location>
        <begin position="649"/>
        <end position="670"/>
    </location>
</feature>
<proteinExistence type="predicted"/>
<keyword evidence="2" id="KW-0732">Signal</keyword>
<accession>A0ABR3QN43</accession>
<evidence type="ECO:0000313" key="3">
    <source>
        <dbReference type="EMBL" id="KAL1593566.1"/>
    </source>
</evidence>
<reference evidence="3 4" key="1">
    <citation type="submission" date="2024-02" db="EMBL/GenBank/DDBJ databases">
        <title>De novo assembly and annotation of 12 fungi associated with fruit tree decline syndrome in Ontario, Canada.</title>
        <authorList>
            <person name="Sulman M."/>
            <person name="Ellouze W."/>
            <person name="Ilyukhin E."/>
        </authorList>
    </citation>
    <scope>NUCLEOTIDE SEQUENCE [LARGE SCALE GENOMIC DNA]</scope>
    <source>
        <strain evidence="3 4">M97-236</strain>
    </source>
</reference>
<feature type="compositionally biased region" description="Polar residues" evidence="1">
    <location>
        <begin position="657"/>
        <end position="670"/>
    </location>
</feature>
<protein>
    <submittedName>
        <fullName evidence="3">Uncharacterized protein</fullName>
    </submittedName>
</protein>